<dbReference type="InterPro" id="IPR051361">
    <property type="entry name" value="ThrE/Ser_Exporter"/>
</dbReference>
<keyword evidence="2 7" id="KW-0812">Transmembrane</keyword>
<dbReference type="STRING" id="329046.A0A1Y2BUF0"/>
<dbReference type="InterPro" id="IPR010619">
    <property type="entry name" value="ThrE-like_N"/>
</dbReference>
<dbReference type="PANTHER" id="PTHR31082:SF4">
    <property type="entry name" value="PHEROMONE-REGULATED MEMBRANE PROTEIN 10"/>
    <property type="match status" value="1"/>
</dbReference>
<protein>
    <submittedName>
        <fullName evidence="10">DUF1212-domain-containing protein</fullName>
    </submittedName>
</protein>
<dbReference type="AlphaFoldDB" id="A0A1Y2BUF0"/>
<dbReference type="Proteomes" id="UP000193642">
    <property type="component" value="Unassembled WGS sequence"/>
</dbReference>
<feature type="transmembrane region" description="Helical" evidence="7">
    <location>
        <begin position="674"/>
        <end position="693"/>
    </location>
</feature>
<evidence type="ECO:0000256" key="7">
    <source>
        <dbReference type="SAM" id="Phobius"/>
    </source>
</evidence>
<dbReference type="EMBL" id="MCGO01000044">
    <property type="protein sequence ID" value="ORY38392.1"/>
    <property type="molecule type" value="Genomic_DNA"/>
</dbReference>
<feature type="region of interest" description="Disordered" evidence="6">
    <location>
        <begin position="149"/>
        <end position="193"/>
    </location>
</feature>
<feature type="compositionally biased region" description="Polar residues" evidence="6">
    <location>
        <begin position="217"/>
        <end position="230"/>
    </location>
</feature>
<dbReference type="Pfam" id="PF06738">
    <property type="entry name" value="ThrE"/>
    <property type="match status" value="1"/>
</dbReference>
<feature type="transmembrane region" description="Helical" evidence="7">
    <location>
        <begin position="494"/>
        <end position="511"/>
    </location>
</feature>
<feature type="transmembrane region" description="Helical" evidence="7">
    <location>
        <begin position="466"/>
        <end position="488"/>
    </location>
</feature>
<evidence type="ECO:0000256" key="4">
    <source>
        <dbReference type="ARBA" id="ARBA00023136"/>
    </source>
</evidence>
<dbReference type="PANTHER" id="PTHR31082">
    <property type="entry name" value="PHEROMONE-REGULATED MEMBRANE PROTEIN 10"/>
    <property type="match status" value="1"/>
</dbReference>
<dbReference type="OrthoDB" id="413008at2759"/>
<feature type="transmembrane region" description="Helical" evidence="7">
    <location>
        <begin position="749"/>
        <end position="769"/>
    </location>
</feature>
<gene>
    <name evidence="10" type="ORF">BCR33DRAFT_682467</name>
</gene>
<feature type="transmembrane region" description="Helical" evidence="7">
    <location>
        <begin position="552"/>
        <end position="573"/>
    </location>
</feature>
<comment type="similarity">
    <text evidence="5">Belongs to the ThrE exporter (TC 2.A.79) family.</text>
</comment>
<feature type="compositionally biased region" description="Low complexity" evidence="6">
    <location>
        <begin position="21"/>
        <end position="33"/>
    </location>
</feature>
<feature type="domain" description="Threonine/serine exporter-like N-terminal" evidence="8">
    <location>
        <begin position="363"/>
        <end position="605"/>
    </location>
</feature>
<dbReference type="GO" id="GO:0022857">
    <property type="term" value="F:transmembrane transporter activity"/>
    <property type="evidence" value="ECO:0007669"/>
    <property type="project" value="InterPro"/>
</dbReference>
<evidence type="ECO:0000256" key="2">
    <source>
        <dbReference type="ARBA" id="ARBA00022692"/>
    </source>
</evidence>
<feature type="region of interest" description="Disordered" evidence="6">
    <location>
        <begin position="1"/>
        <end position="137"/>
    </location>
</feature>
<evidence type="ECO:0000256" key="1">
    <source>
        <dbReference type="ARBA" id="ARBA00004141"/>
    </source>
</evidence>
<feature type="transmembrane region" description="Helical" evidence="7">
    <location>
        <begin position="622"/>
        <end position="641"/>
    </location>
</feature>
<evidence type="ECO:0000313" key="10">
    <source>
        <dbReference type="EMBL" id="ORY38392.1"/>
    </source>
</evidence>
<feature type="transmembrane region" description="Helical" evidence="7">
    <location>
        <begin position="585"/>
        <end position="610"/>
    </location>
</feature>
<dbReference type="InterPro" id="IPR024528">
    <property type="entry name" value="ThrE_2"/>
</dbReference>
<feature type="region of interest" description="Disordered" evidence="6">
    <location>
        <begin position="280"/>
        <end position="356"/>
    </location>
</feature>
<feature type="transmembrane region" description="Helical" evidence="7">
    <location>
        <begin position="648"/>
        <end position="668"/>
    </location>
</feature>
<evidence type="ECO:0000259" key="9">
    <source>
        <dbReference type="Pfam" id="PF12821"/>
    </source>
</evidence>
<name>A0A1Y2BUF0_9FUNG</name>
<keyword evidence="11" id="KW-1185">Reference proteome</keyword>
<feature type="compositionally biased region" description="Polar residues" evidence="6">
    <location>
        <begin position="87"/>
        <end position="96"/>
    </location>
</feature>
<comment type="caution">
    <text evidence="10">The sequence shown here is derived from an EMBL/GenBank/DDBJ whole genome shotgun (WGS) entry which is preliminary data.</text>
</comment>
<sequence length="779" mass="83788">MGKGRHHQQPSPPPDHDELSDASTRSNESSSASGDTPSPEIVSFPIEDSLTGSLTQKPVPPSHIGQTTPQKKSVLDKFKLSQRSRRPSSSATSKARQLSPGADPAATATAHAAETPRGSESDSIGLSSDDDESSGGFTFSAAAKVPLSSVEKEHVHFHSSTTTATSENHDSGVIKRTLSESTLTLQPGMPQPPKRAYIFRDPREWLAGFGTTAPAEPTSSDIPLQRTNSTPLFVPSKAETHLEETAEVLGVQRTEDVDKLLKEEGISTWATVLAVGSGVSGNGTPMILDEQEDGSKEDATSKNADEDFYSEDVSEGAGKRKPSNRLSKLGPLMRRKRTKPSLGKRSSTGSTQSKDEDEAVKRDFIIKIARALTAYGAPSHRLEYHLAAIAKVLKVEAEFIIFPGVVFSNFGGESHKSNTHFARQNQGINMGKLAQVNALCLTLTQNLINVYNAIDLLEGVRSGKDYPWWVMVLIFPVSSFTIALLLFQATWIESMFALFLGLIVGLLNMAAEKYQNLNYLLEFLSAFISAFLSKAVQGSIHDSGQCFRYLKVTLSAVALFLPGLPLTIAIIDLSSRNAVSGTVRLFSSLFTAMLLGFGMTIGSALVLWSSDNSDGQNCQPTSQWWSILFFVPMSMSLNLLFQANKHQWPIMILSALVGFLMSVFLNMIPQLAAQPTVTTALCAVGIGLTSNLYARITNDVAIAPILAGILLQVPGSLSVKSTLGFFGGISGSNSAGSVVDGISFTFEMLTIAMSLALGLFLSNLIVFPLRGPNSKYQTV</sequence>
<feature type="domain" description="Threonine/Serine exporter ThrE" evidence="9">
    <location>
        <begin position="634"/>
        <end position="765"/>
    </location>
</feature>
<evidence type="ECO:0000256" key="6">
    <source>
        <dbReference type="SAM" id="MobiDB-lite"/>
    </source>
</evidence>
<reference evidence="10 11" key="1">
    <citation type="submission" date="2016-07" db="EMBL/GenBank/DDBJ databases">
        <title>Pervasive Adenine N6-methylation of Active Genes in Fungi.</title>
        <authorList>
            <consortium name="DOE Joint Genome Institute"/>
            <person name="Mondo S.J."/>
            <person name="Dannebaum R.O."/>
            <person name="Kuo R.C."/>
            <person name="Labutti K."/>
            <person name="Haridas S."/>
            <person name="Kuo A."/>
            <person name="Salamov A."/>
            <person name="Ahrendt S.R."/>
            <person name="Lipzen A."/>
            <person name="Sullivan W."/>
            <person name="Andreopoulos W.B."/>
            <person name="Clum A."/>
            <person name="Lindquist E."/>
            <person name="Daum C."/>
            <person name="Ramamoorthy G.K."/>
            <person name="Gryganskyi A."/>
            <person name="Culley D."/>
            <person name="Magnuson J.K."/>
            <person name="James T.Y."/>
            <person name="O'Malley M.A."/>
            <person name="Stajich J.E."/>
            <person name="Spatafora J.W."/>
            <person name="Visel A."/>
            <person name="Grigoriev I.V."/>
        </authorList>
    </citation>
    <scope>NUCLEOTIDE SEQUENCE [LARGE SCALE GENOMIC DNA]</scope>
    <source>
        <strain evidence="10 11">JEL800</strain>
    </source>
</reference>
<dbReference type="Pfam" id="PF12821">
    <property type="entry name" value="ThrE_2"/>
    <property type="match status" value="1"/>
</dbReference>
<evidence type="ECO:0000256" key="3">
    <source>
        <dbReference type="ARBA" id="ARBA00022989"/>
    </source>
</evidence>
<accession>A0A1Y2BUF0</accession>
<organism evidence="10 11">
    <name type="scientific">Rhizoclosmatium globosum</name>
    <dbReference type="NCBI Taxonomy" id="329046"/>
    <lineage>
        <taxon>Eukaryota</taxon>
        <taxon>Fungi</taxon>
        <taxon>Fungi incertae sedis</taxon>
        <taxon>Chytridiomycota</taxon>
        <taxon>Chytridiomycota incertae sedis</taxon>
        <taxon>Chytridiomycetes</taxon>
        <taxon>Chytridiales</taxon>
        <taxon>Chytriomycetaceae</taxon>
        <taxon>Rhizoclosmatium</taxon>
    </lineage>
</organism>
<evidence type="ECO:0000256" key="5">
    <source>
        <dbReference type="ARBA" id="ARBA00034125"/>
    </source>
</evidence>
<dbReference type="GO" id="GO:0016020">
    <property type="term" value="C:membrane"/>
    <property type="evidence" value="ECO:0007669"/>
    <property type="project" value="UniProtKB-SubCell"/>
</dbReference>
<feature type="transmembrane region" description="Helical" evidence="7">
    <location>
        <begin position="705"/>
        <end position="729"/>
    </location>
</feature>
<comment type="subcellular location">
    <subcellularLocation>
        <location evidence="1">Membrane</location>
        <topology evidence="1">Multi-pass membrane protein</topology>
    </subcellularLocation>
</comment>
<proteinExistence type="inferred from homology"/>
<feature type="compositionally biased region" description="Low complexity" evidence="6">
    <location>
        <begin position="100"/>
        <end position="127"/>
    </location>
</feature>
<feature type="compositionally biased region" description="Basic and acidic residues" evidence="6">
    <location>
        <begin position="293"/>
        <end position="305"/>
    </location>
</feature>
<feature type="region of interest" description="Disordered" evidence="6">
    <location>
        <begin position="208"/>
        <end position="230"/>
    </location>
</feature>
<evidence type="ECO:0000313" key="11">
    <source>
        <dbReference type="Proteomes" id="UP000193642"/>
    </source>
</evidence>
<keyword evidence="3 7" id="KW-1133">Transmembrane helix</keyword>
<keyword evidence="4 7" id="KW-0472">Membrane</keyword>
<evidence type="ECO:0000259" key="8">
    <source>
        <dbReference type="Pfam" id="PF06738"/>
    </source>
</evidence>